<organism evidence="6 7">
    <name type="scientific">Salmo trutta</name>
    <name type="common">Brown trout</name>
    <dbReference type="NCBI Taxonomy" id="8032"/>
    <lineage>
        <taxon>Eukaryota</taxon>
        <taxon>Metazoa</taxon>
        <taxon>Chordata</taxon>
        <taxon>Craniata</taxon>
        <taxon>Vertebrata</taxon>
        <taxon>Euteleostomi</taxon>
        <taxon>Actinopterygii</taxon>
        <taxon>Neopterygii</taxon>
        <taxon>Teleostei</taxon>
        <taxon>Protacanthopterygii</taxon>
        <taxon>Salmoniformes</taxon>
        <taxon>Salmonidae</taxon>
        <taxon>Salmoninae</taxon>
        <taxon>Salmo</taxon>
    </lineage>
</organism>
<dbReference type="InterPro" id="IPR043582">
    <property type="entry name" value="CaBP1/2/4/5"/>
</dbReference>
<dbReference type="InterPro" id="IPR002048">
    <property type="entry name" value="EF_hand_dom"/>
</dbReference>
<dbReference type="RefSeq" id="XP_029610309.1">
    <property type="nucleotide sequence ID" value="XM_029754449.1"/>
</dbReference>
<dbReference type="GO" id="GO:0005509">
    <property type="term" value="F:calcium ion binding"/>
    <property type="evidence" value="ECO:0007669"/>
    <property type="project" value="InterPro"/>
</dbReference>
<dbReference type="GeneID" id="115194606"/>
<keyword evidence="2" id="KW-0677">Repeat</keyword>
<dbReference type="InParanoid" id="A0A673XVT4"/>
<dbReference type="AlphaFoldDB" id="A0A673XVT4"/>
<dbReference type="Ensembl" id="ENSSTUT00000026992.1">
    <property type="protein sequence ID" value="ENSSTUP00000025757.1"/>
    <property type="gene ID" value="ENSSTUG00000011217.1"/>
</dbReference>
<protein>
    <recommendedName>
        <fullName evidence="5">EF-hand domain-containing protein</fullName>
    </recommendedName>
</protein>
<evidence type="ECO:0000313" key="6">
    <source>
        <dbReference type="Ensembl" id="ENSSTUP00000025757.1"/>
    </source>
</evidence>
<feature type="region of interest" description="Disordered" evidence="4">
    <location>
        <begin position="1"/>
        <end position="34"/>
    </location>
</feature>
<dbReference type="SMART" id="SM00054">
    <property type="entry name" value="EFh"/>
    <property type="match status" value="3"/>
</dbReference>
<evidence type="ECO:0000313" key="7">
    <source>
        <dbReference type="Proteomes" id="UP000472277"/>
    </source>
</evidence>
<proteinExistence type="predicted"/>
<feature type="region of interest" description="Disordered" evidence="4">
    <location>
        <begin position="50"/>
        <end position="129"/>
    </location>
</feature>
<dbReference type="CDD" id="cd00051">
    <property type="entry name" value="EFh"/>
    <property type="match status" value="1"/>
</dbReference>
<keyword evidence="7" id="KW-1185">Reference proteome</keyword>
<reference evidence="6" key="2">
    <citation type="submission" date="2025-09" db="UniProtKB">
        <authorList>
            <consortium name="Ensembl"/>
        </authorList>
    </citation>
    <scope>IDENTIFICATION</scope>
</reference>
<dbReference type="PANTHER" id="PTHR45917:SF8">
    <property type="entry name" value="CALCIUM-BINDING PROTEIN 2-LIKE"/>
    <property type="match status" value="1"/>
</dbReference>
<dbReference type="Pfam" id="PF13833">
    <property type="entry name" value="EF-hand_8"/>
    <property type="match status" value="1"/>
</dbReference>
<evidence type="ECO:0000256" key="3">
    <source>
        <dbReference type="ARBA" id="ARBA00022837"/>
    </source>
</evidence>
<dbReference type="PANTHER" id="PTHR45917">
    <property type="entry name" value="CALCIUM-BINDING PROTEIN 1-RELATED"/>
    <property type="match status" value="1"/>
</dbReference>
<dbReference type="Gene3D" id="1.10.238.10">
    <property type="entry name" value="EF-hand"/>
    <property type="match status" value="2"/>
</dbReference>
<keyword evidence="3" id="KW-0106">Calcium</keyword>
<evidence type="ECO:0000256" key="1">
    <source>
        <dbReference type="ARBA" id="ARBA00022723"/>
    </source>
</evidence>
<evidence type="ECO:0000259" key="5">
    <source>
        <dbReference type="PROSITE" id="PS50222"/>
    </source>
</evidence>
<dbReference type="Proteomes" id="UP000472277">
    <property type="component" value="Chromosome 5"/>
</dbReference>
<dbReference type="PROSITE" id="PS00018">
    <property type="entry name" value="EF_HAND_1"/>
    <property type="match status" value="3"/>
</dbReference>
<accession>A0A673XVT4</accession>
<dbReference type="OMA" id="PMIFLTE"/>
<feature type="compositionally biased region" description="Polar residues" evidence="4">
    <location>
        <begin position="57"/>
        <end position="73"/>
    </location>
</feature>
<keyword evidence="1" id="KW-0479">Metal-binding</keyword>
<name>A0A673XVT4_SALTR</name>
<sequence>MIRLNLSPPPPLVSEEPSPSSAQSTMTSGTRRLIGPVVSILSLTTLRPNWDRGEAGTLTTSRPTSSARMSKTPSTTSAASVTSATSAASVTSATSAASTDSKGGKSSQKSSGSESAPKKVSKKEQKRQDMEKIHTTLLCSVFGAERELAQAELDELDFAFKEFDYDCDGYLNYKDVAECMRTMGYMPTEMELLEIVQQIKMRMGGLMDFDDFCELMGPRIMGETVDMLGLKELRSAFSQFDQDCDGKISQDEMKEAVKCFLGEKLKKGELEDILKEIDINGDGSVDFDEFVMILSIR</sequence>
<feature type="compositionally biased region" description="Low complexity" evidence="4">
    <location>
        <begin position="74"/>
        <end position="115"/>
    </location>
</feature>
<dbReference type="FunFam" id="1.10.238.10:FF:000037">
    <property type="entry name" value="calcium-binding protein 1 isoform X2"/>
    <property type="match status" value="1"/>
</dbReference>
<reference evidence="6" key="1">
    <citation type="submission" date="2025-08" db="UniProtKB">
        <authorList>
            <consortium name="Ensembl"/>
        </authorList>
    </citation>
    <scope>IDENTIFICATION</scope>
</reference>
<dbReference type="InterPro" id="IPR011992">
    <property type="entry name" value="EF-hand-dom_pair"/>
</dbReference>
<feature type="domain" description="EF-hand" evidence="5">
    <location>
        <begin position="228"/>
        <end position="263"/>
    </location>
</feature>
<dbReference type="SUPFAM" id="SSF47473">
    <property type="entry name" value="EF-hand"/>
    <property type="match status" value="1"/>
</dbReference>
<evidence type="ECO:0000256" key="4">
    <source>
        <dbReference type="SAM" id="MobiDB-lite"/>
    </source>
</evidence>
<dbReference type="Pfam" id="PF13499">
    <property type="entry name" value="EF-hand_7"/>
    <property type="match status" value="1"/>
</dbReference>
<dbReference type="PROSITE" id="PS50222">
    <property type="entry name" value="EF_HAND_2"/>
    <property type="match status" value="3"/>
</dbReference>
<dbReference type="GO" id="GO:0005246">
    <property type="term" value="F:calcium channel regulator activity"/>
    <property type="evidence" value="ECO:0007669"/>
    <property type="project" value="TreeGrafter"/>
</dbReference>
<dbReference type="InterPro" id="IPR018247">
    <property type="entry name" value="EF_Hand_1_Ca_BS"/>
</dbReference>
<dbReference type="GO" id="GO:0005737">
    <property type="term" value="C:cytoplasm"/>
    <property type="evidence" value="ECO:0007669"/>
    <property type="project" value="TreeGrafter"/>
</dbReference>
<feature type="domain" description="EF-hand" evidence="5">
    <location>
        <begin position="151"/>
        <end position="186"/>
    </location>
</feature>
<gene>
    <name evidence="6" type="primary">LOC115194606</name>
</gene>
<dbReference type="GeneTree" id="ENSGT00940000161468"/>
<dbReference type="OrthoDB" id="26525at2759"/>
<dbReference type="FunCoup" id="A0A673XVT4">
    <property type="interactions" value="14"/>
</dbReference>
<feature type="domain" description="EF-hand" evidence="5">
    <location>
        <begin position="265"/>
        <end position="297"/>
    </location>
</feature>
<evidence type="ECO:0000256" key="2">
    <source>
        <dbReference type="ARBA" id="ARBA00022737"/>
    </source>
</evidence>
<dbReference type="KEGG" id="stru:115194606"/>
<dbReference type="RefSeq" id="XP_029610307.1">
    <property type="nucleotide sequence ID" value="XM_029754447.1"/>
</dbReference>